<proteinExistence type="predicted"/>
<accession>A0A918SC37</accession>
<keyword evidence="1" id="KW-0812">Transmembrane</keyword>
<reference evidence="3" key="1">
    <citation type="journal article" date="2014" name="Int. J. Syst. Evol. Microbiol.">
        <title>Complete genome sequence of Corynebacterium casei LMG S-19264T (=DSM 44701T), isolated from a smear-ripened cheese.</title>
        <authorList>
            <consortium name="US DOE Joint Genome Institute (JGI-PGF)"/>
            <person name="Walter F."/>
            <person name="Albersmeier A."/>
            <person name="Kalinowski J."/>
            <person name="Ruckert C."/>
        </authorList>
    </citation>
    <scope>NUCLEOTIDE SEQUENCE</scope>
    <source>
        <strain evidence="3">KCTC 12719</strain>
    </source>
</reference>
<feature type="transmembrane region" description="Helical" evidence="1">
    <location>
        <begin position="74"/>
        <end position="93"/>
    </location>
</feature>
<keyword evidence="4" id="KW-1185">Reference proteome</keyword>
<evidence type="ECO:0000313" key="4">
    <source>
        <dbReference type="Proteomes" id="UP000610456"/>
    </source>
</evidence>
<feature type="transmembrane region" description="Helical" evidence="1">
    <location>
        <begin position="193"/>
        <end position="209"/>
    </location>
</feature>
<feature type="transmembrane region" description="Helical" evidence="1">
    <location>
        <begin position="143"/>
        <end position="159"/>
    </location>
</feature>
<evidence type="ECO:0000256" key="1">
    <source>
        <dbReference type="SAM" id="Phobius"/>
    </source>
</evidence>
<evidence type="ECO:0000313" key="3">
    <source>
        <dbReference type="EMBL" id="GHA31216.1"/>
    </source>
</evidence>
<dbReference type="AlphaFoldDB" id="A0A918SC37"/>
<feature type="transmembrane region" description="Helical" evidence="1">
    <location>
        <begin position="105"/>
        <end position="122"/>
    </location>
</feature>
<feature type="domain" description="CAAX prenyl protease 2/Lysostaphin resistance protein A-like" evidence="2">
    <location>
        <begin position="108"/>
        <end position="196"/>
    </location>
</feature>
<keyword evidence="1" id="KW-1133">Transmembrane helix</keyword>
<reference evidence="3" key="2">
    <citation type="submission" date="2020-09" db="EMBL/GenBank/DDBJ databases">
        <authorList>
            <person name="Sun Q."/>
            <person name="Kim S."/>
        </authorList>
    </citation>
    <scope>NUCLEOTIDE SEQUENCE</scope>
    <source>
        <strain evidence="3">KCTC 12719</strain>
    </source>
</reference>
<dbReference type="RefSeq" id="WP_189603695.1">
    <property type="nucleotide sequence ID" value="NZ_BMXB01000002.1"/>
</dbReference>
<gene>
    <name evidence="3" type="ORF">GCM10007103_10950</name>
</gene>
<feature type="transmembrane region" description="Helical" evidence="1">
    <location>
        <begin position="165"/>
        <end position="181"/>
    </location>
</feature>
<sequence>MSLNKVYYSNTYMVLEFLFFFVFVPFITIEYLEGWWKVIPLLLIAVFFGMLLWKDPDFDKGNFIRFDRAYFRKSVPRIMIISILLVWFTWWIFPHLFLKYPVKEFGRYVLTFFLYPIVSVLPQEIIYRMYFFQRYKKIVPEKYLLMLSNAIIFGLTHLIYDNLVAPIATFLVCWIFIFNYLKTQSLLNVSLEHYIYGLVMFTVGFGHFFA</sequence>
<dbReference type="EMBL" id="BMXB01000002">
    <property type="protein sequence ID" value="GHA31216.1"/>
    <property type="molecule type" value="Genomic_DNA"/>
</dbReference>
<comment type="caution">
    <text evidence="3">The sequence shown here is derived from an EMBL/GenBank/DDBJ whole genome shotgun (WGS) entry which is preliminary data.</text>
</comment>
<dbReference type="InterPro" id="IPR003675">
    <property type="entry name" value="Rce1/LyrA-like_dom"/>
</dbReference>
<protein>
    <recommendedName>
        <fullName evidence="2">CAAX prenyl protease 2/Lysostaphin resistance protein A-like domain-containing protein</fullName>
    </recommendedName>
</protein>
<dbReference type="GO" id="GO:0080120">
    <property type="term" value="P:CAAX-box protein maturation"/>
    <property type="evidence" value="ECO:0007669"/>
    <property type="project" value="UniProtKB-ARBA"/>
</dbReference>
<name>A0A918SC37_9FLAO</name>
<dbReference type="Proteomes" id="UP000610456">
    <property type="component" value="Unassembled WGS sequence"/>
</dbReference>
<organism evidence="3 4">
    <name type="scientific">Salinimicrobium marinum</name>
    <dbReference type="NCBI Taxonomy" id="680283"/>
    <lineage>
        <taxon>Bacteria</taxon>
        <taxon>Pseudomonadati</taxon>
        <taxon>Bacteroidota</taxon>
        <taxon>Flavobacteriia</taxon>
        <taxon>Flavobacteriales</taxon>
        <taxon>Flavobacteriaceae</taxon>
        <taxon>Salinimicrobium</taxon>
    </lineage>
</organism>
<dbReference type="GO" id="GO:0004175">
    <property type="term" value="F:endopeptidase activity"/>
    <property type="evidence" value="ECO:0007669"/>
    <property type="project" value="UniProtKB-ARBA"/>
</dbReference>
<feature type="transmembrane region" description="Helical" evidence="1">
    <location>
        <begin position="35"/>
        <end position="53"/>
    </location>
</feature>
<feature type="transmembrane region" description="Helical" evidence="1">
    <location>
        <begin position="12"/>
        <end position="29"/>
    </location>
</feature>
<keyword evidence="1" id="KW-0472">Membrane</keyword>
<evidence type="ECO:0000259" key="2">
    <source>
        <dbReference type="Pfam" id="PF02517"/>
    </source>
</evidence>
<dbReference type="Pfam" id="PF02517">
    <property type="entry name" value="Rce1-like"/>
    <property type="match status" value="1"/>
</dbReference>